<dbReference type="EnsemblMetazoa" id="XM_020003216.1">
    <property type="protein sequence ID" value="XP_019858775.1"/>
    <property type="gene ID" value="LOC109586992"/>
</dbReference>
<gene>
    <name evidence="2" type="primary">109586992</name>
</gene>
<keyword evidence="1" id="KW-0812">Transmembrane</keyword>
<evidence type="ECO:0000313" key="3">
    <source>
        <dbReference type="Proteomes" id="UP000007879"/>
    </source>
</evidence>
<reference evidence="2" key="2">
    <citation type="submission" date="2017-05" db="UniProtKB">
        <authorList>
            <consortium name="EnsemblMetazoa"/>
        </authorList>
    </citation>
    <scope>IDENTIFICATION</scope>
</reference>
<reference evidence="3" key="1">
    <citation type="journal article" date="2010" name="Nature">
        <title>The Amphimedon queenslandica genome and the evolution of animal complexity.</title>
        <authorList>
            <person name="Srivastava M."/>
            <person name="Simakov O."/>
            <person name="Chapman J."/>
            <person name="Fahey B."/>
            <person name="Gauthier M.E."/>
            <person name="Mitros T."/>
            <person name="Richards G.S."/>
            <person name="Conaco C."/>
            <person name="Dacre M."/>
            <person name="Hellsten U."/>
            <person name="Larroux C."/>
            <person name="Putnam N.H."/>
            <person name="Stanke M."/>
            <person name="Adamska M."/>
            <person name="Darling A."/>
            <person name="Degnan S.M."/>
            <person name="Oakley T.H."/>
            <person name="Plachetzki D.C."/>
            <person name="Zhai Y."/>
            <person name="Adamski M."/>
            <person name="Calcino A."/>
            <person name="Cummins S.F."/>
            <person name="Goodstein D.M."/>
            <person name="Harris C."/>
            <person name="Jackson D.J."/>
            <person name="Leys S.P."/>
            <person name="Shu S."/>
            <person name="Woodcroft B.J."/>
            <person name="Vervoort M."/>
            <person name="Kosik K.S."/>
            <person name="Manning G."/>
            <person name="Degnan B.M."/>
            <person name="Rokhsar D.S."/>
        </authorList>
    </citation>
    <scope>NUCLEOTIDE SEQUENCE [LARGE SCALE GENOMIC DNA]</scope>
</reference>
<sequence length="524" mass="58897">MENQQTPRQIRKEVALVERNKHIKGKLEFIRILCATLLEKAIEESLGLYDIFELTENSLEGNLLASVWYSILLCIGCTKQQLSGIKNCIVHHYDTSKNVEFDLMLAMTEIAIKIDEEDFQIYTSHPEFPDASSKVEFLQALHTNGHLKKEKVLLFRSQLQKADCPELHTPLTNFCDKHGIEASKIAVPNKKYKRCCKKFNKIKVPVSIFIVAIILILLAGGAIALYCIYKNNYVPRPEKVTVPVGSIASLFYNKFFVDKVDLVCENCDANNAVSVYVVPEGELSYNPVVIPRTLLKQETAPNNQRFEISYNKTTLLCNPNGKAKFEFDIQWNGNTQETCPAQLYLFDSKSSIATFVRNNDKQYPGNVSYAADTTGCLEPGKKTVSFKLLPNTMYHIGWYVSQSVEYSIWLSANLTRYDISGLRENCTIASSKPITCSITHTRYPAKKGNVSLLFSTTSTSPKTVNATSVLVEWNLPQLIGVTFFPGIGVLVIIVALFVCVGFRCQKRRITINTATGEYGALQNR</sequence>
<dbReference type="InParanoid" id="A0A1X7TM89"/>
<dbReference type="KEGG" id="aqu:109586992"/>
<feature type="transmembrane region" description="Helical" evidence="1">
    <location>
        <begin position="478"/>
        <end position="502"/>
    </location>
</feature>
<protein>
    <submittedName>
        <fullName evidence="2">Uncharacterized protein</fullName>
    </submittedName>
</protein>
<keyword evidence="1" id="KW-0472">Membrane</keyword>
<dbReference type="EnsemblMetazoa" id="Aqu2.1.16059_001">
    <property type="protein sequence ID" value="Aqu2.1.16059_001"/>
    <property type="gene ID" value="Aqu2.1.16059"/>
</dbReference>
<feature type="transmembrane region" description="Helical" evidence="1">
    <location>
        <begin position="204"/>
        <end position="226"/>
    </location>
</feature>
<evidence type="ECO:0000313" key="2">
    <source>
        <dbReference type="EnsemblMetazoa" id="Aqu2.1.16059_001"/>
    </source>
</evidence>
<keyword evidence="1" id="KW-1133">Transmembrane helix</keyword>
<proteinExistence type="predicted"/>
<dbReference type="AlphaFoldDB" id="A0A1X7TM89"/>
<dbReference type="Proteomes" id="UP000007879">
    <property type="component" value="Unassembled WGS sequence"/>
</dbReference>
<organism evidence="2">
    <name type="scientific">Amphimedon queenslandica</name>
    <name type="common">Sponge</name>
    <dbReference type="NCBI Taxonomy" id="400682"/>
    <lineage>
        <taxon>Eukaryota</taxon>
        <taxon>Metazoa</taxon>
        <taxon>Porifera</taxon>
        <taxon>Demospongiae</taxon>
        <taxon>Heteroscleromorpha</taxon>
        <taxon>Haplosclerida</taxon>
        <taxon>Niphatidae</taxon>
        <taxon>Amphimedon</taxon>
    </lineage>
</organism>
<evidence type="ECO:0000256" key="1">
    <source>
        <dbReference type="SAM" id="Phobius"/>
    </source>
</evidence>
<name>A0A1X7TM89_AMPQE</name>
<keyword evidence="3" id="KW-1185">Reference proteome</keyword>
<accession>A0A1X7TM89</accession>